<organism evidence="2 3">
    <name type="scientific">Candidatus Saccharimonas aalborgensis</name>
    <dbReference type="NCBI Taxonomy" id="1332188"/>
    <lineage>
        <taxon>Bacteria</taxon>
        <taxon>Candidatus Saccharimonadota</taxon>
        <taxon>Candidatus Saccharimonadia</taxon>
        <taxon>Candidatus Saccharimonadales</taxon>
        <taxon>Candidatus Saccharimonadaceae</taxon>
        <taxon>Candidatus Saccharimonas</taxon>
    </lineage>
</organism>
<keyword evidence="3" id="KW-1185">Reference proteome</keyword>
<dbReference type="HOGENOM" id="CLU_2664297_0_0_0"/>
<protein>
    <submittedName>
        <fullName evidence="2">Uncharacterized protein</fullName>
    </submittedName>
</protein>
<reference evidence="2 3" key="1">
    <citation type="journal article" date="2013" name="Nat. Biotechnol.">
        <title>Genome sequences of rare, uncultured bacteria obtained by differential coverage binning of multiple metagenomes.</title>
        <authorList>
            <person name="Albertsen M."/>
            <person name="Hugenholtz P."/>
            <person name="Skarshewski A."/>
            <person name="Nielsen K.L."/>
            <person name="Tyson G.W."/>
            <person name="Nielsen P.H."/>
        </authorList>
    </citation>
    <scope>NUCLEOTIDE SEQUENCE [LARGE SCALE GENOMIC DNA]</scope>
    <source>
        <strain evidence="2">TM71</strain>
    </source>
</reference>
<feature type="compositionally biased region" description="Basic and acidic residues" evidence="1">
    <location>
        <begin position="15"/>
        <end position="24"/>
    </location>
</feature>
<feature type="region of interest" description="Disordered" evidence="1">
    <location>
        <begin position="1"/>
        <end position="27"/>
    </location>
</feature>
<name>R4PZD1_9BACT</name>
<dbReference type="AlphaFoldDB" id="R4PZD1"/>
<evidence type="ECO:0000313" key="2">
    <source>
        <dbReference type="EMBL" id="AGL62616.1"/>
    </source>
</evidence>
<proteinExistence type="predicted"/>
<evidence type="ECO:0000256" key="1">
    <source>
        <dbReference type="SAM" id="MobiDB-lite"/>
    </source>
</evidence>
<dbReference type="KEGG" id="saal:L336_0916"/>
<dbReference type="EMBL" id="CP005957">
    <property type="protein sequence ID" value="AGL62616.1"/>
    <property type="molecule type" value="Genomic_DNA"/>
</dbReference>
<accession>R4PZD1</accession>
<sequence length="75" mass="8218">MMSILMSEMHTPKSIHGDPIDHTRQPVQCEGSPDVFIYPRVGTSEVQQTRGGLPLGHIAFVAVETFSKPSPADEQ</sequence>
<gene>
    <name evidence="2" type="ORF">L336_0916</name>
</gene>
<dbReference type="Proteomes" id="UP000013893">
    <property type="component" value="Chromosome"/>
</dbReference>
<evidence type="ECO:0000313" key="3">
    <source>
        <dbReference type="Proteomes" id="UP000013893"/>
    </source>
</evidence>